<dbReference type="Gene3D" id="1.10.3290.10">
    <property type="entry name" value="Fido-like domain"/>
    <property type="match status" value="1"/>
</dbReference>
<dbReference type="GeneID" id="85014608"/>
<dbReference type="Pfam" id="PF02661">
    <property type="entry name" value="Fic"/>
    <property type="match status" value="1"/>
</dbReference>
<dbReference type="InterPro" id="IPR036597">
    <property type="entry name" value="Fido-like_dom_sf"/>
</dbReference>
<dbReference type="SUPFAM" id="SSF140931">
    <property type="entry name" value="Fic-like"/>
    <property type="match status" value="1"/>
</dbReference>
<dbReference type="Proteomes" id="UP000522163">
    <property type="component" value="Unassembled WGS sequence"/>
</dbReference>
<organism evidence="2 3">
    <name type="scientific">Oribacterium sinus</name>
    <dbReference type="NCBI Taxonomy" id="237576"/>
    <lineage>
        <taxon>Bacteria</taxon>
        <taxon>Bacillati</taxon>
        <taxon>Bacillota</taxon>
        <taxon>Clostridia</taxon>
        <taxon>Lachnospirales</taxon>
        <taxon>Lachnospiraceae</taxon>
        <taxon>Oribacterium</taxon>
    </lineage>
</organism>
<sequence length="208" mass="23646">MDKKTTVFLAKKLFTELVFNTAYIEGVNVTFPQTQTILDGGIVNQVPVSDIQTVLNLRDAWRYCINNFESTTNYDFLCKLNEMVSRNESLAWGSLRTGKVGISGTEYMPEIPREDEVKEQLHKILSISDTVEKALESFCYIVYHQLFWDGNKRTATIFASKILMEAGMGILSIGKSEGEKFNETLLQYYDTGDSKELKECLKTCILSM</sequence>
<evidence type="ECO:0000313" key="2">
    <source>
        <dbReference type="EMBL" id="MBB6041084.1"/>
    </source>
</evidence>
<comment type="caution">
    <text evidence="2">The sequence shown here is derived from an EMBL/GenBank/DDBJ whole genome shotgun (WGS) entry which is preliminary data.</text>
</comment>
<feature type="domain" description="Fido" evidence="1">
    <location>
        <begin position="72"/>
        <end position="203"/>
    </location>
</feature>
<dbReference type="AlphaFoldDB" id="A0A7W9SF85"/>
<dbReference type="InterPro" id="IPR003812">
    <property type="entry name" value="Fido"/>
</dbReference>
<dbReference type="RefSeq" id="WP_183683631.1">
    <property type="nucleotide sequence ID" value="NZ_JACHHH010000004.1"/>
</dbReference>
<reference evidence="2 3" key="1">
    <citation type="submission" date="2020-08" db="EMBL/GenBank/DDBJ databases">
        <title>Genomic Encyclopedia of Type Strains, Phase IV (KMG-IV): sequencing the most valuable type-strain genomes for metagenomic binning, comparative biology and taxonomic classification.</title>
        <authorList>
            <person name="Goeker M."/>
        </authorList>
    </citation>
    <scope>NUCLEOTIDE SEQUENCE [LARGE SCALE GENOMIC DNA]</scope>
    <source>
        <strain evidence="2 3">DSM 17245</strain>
    </source>
</reference>
<proteinExistence type="predicted"/>
<name>A0A7W9SF85_9FIRM</name>
<dbReference type="EMBL" id="JACHHH010000004">
    <property type="protein sequence ID" value="MBB6041084.1"/>
    <property type="molecule type" value="Genomic_DNA"/>
</dbReference>
<dbReference type="PROSITE" id="PS51459">
    <property type="entry name" value="FIDO"/>
    <property type="match status" value="1"/>
</dbReference>
<evidence type="ECO:0000313" key="3">
    <source>
        <dbReference type="Proteomes" id="UP000522163"/>
    </source>
</evidence>
<gene>
    <name evidence="2" type="ORF">HNQ46_001056</name>
</gene>
<protein>
    <submittedName>
        <fullName evidence="2">Fic family protein</fullName>
    </submittedName>
</protein>
<evidence type="ECO:0000259" key="1">
    <source>
        <dbReference type="PROSITE" id="PS51459"/>
    </source>
</evidence>
<accession>A0A7W9SF85</accession>